<gene>
    <name evidence="2" type="ORF">ILUMI_14565</name>
</gene>
<feature type="region of interest" description="Disordered" evidence="1">
    <location>
        <begin position="1"/>
        <end position="21"/>
    </location>
</feature>
<sequence length="62" mass="7052">MENDQELGDTSAVATKESYEDVDTADKLEDKRDELGHISKKQRKAVVRQHDILIEKVARALN</sequence>
<evidence type="ECO:0000256" key="1">
    <source>
        <dbReference type="SAM" id="MobiDB-lite"/>
    </source>
</evidence>
<comment type="caution">
    <text evidence="2">The sequence shown here is derived from an EMBL/GenBank/DDBJ whole genome shotgun (WGS) entry which is preliminary data.</text>
</comment>
<dbReference type="EMBL" id="VTPC01027320">
    <property type="protein sequence ID" value="KAF2891608.1"/>
    <property type="molecule type" value="Genomic_DNA"/>
</dbReference>
<proteinExistence type="predicted"/>
<keyword evidence="3" id="KW-1185">Reference proteome</keyword>
<evidence type="ECO:0000313" key="3">
    <source>
        <dbReference type="Proteomes" id="UP000801492"/>
    </source>
</evidence>
<protein>
    <submittedName>
        <fullName evidence="2">Uncharacterized protein</fullName>
    </submittedName>
</protein>
<accession>A0A8K0CQ77</accession>
<organism evidence="2 3">
    <name type="scientific">Ignelater luminosus</name>
    <name type="common">Cucubano</name>
    <name type="synonym">Pyrophorus luminosus</name>
    <dbReference type="NCBI Taxonomy" id="2038154"/>
    <lineage>
        <taxon>Eukaryota</taxon>
        <taxon>Metazoa</taxon>
        <taxon>Ecdysozoa</taxon>
        <taxon>Arthropoda</taxon>
        <taxon>Hexapoda</taxon>
        <taxon>Insecta</taxon>
        <taxon>Pterygota</taxon>
        <taxon>Neoptera</taxon>
        <taxon>Endopterygota</taxon>
        <taxon>Coleoptera</taxon>
        <taxon>Polyphaga</taxon>
        <taxon>Elateriformia</taxon>
        <taxon>Elateroidea</taxon>
        <taxon>Elateridae</taxon>
        <taxon>Agrypninae</taxon>
        <taxon>Pyrophorini</taxon>
        <taxon>Ignelater</taxon>
    </lineage>
</organism>
<dbReference type="AlphaFoldDB" id="A0A8K0CQ77"/>
<dbReference type="Proteomes" id="UP000801492">
    <property type="component" value="Unassembled WGS sequence"/>
</dbReference>
<reference evidence="2" key="1">
    <citation type="submission" date="2019-08" db="EMBL/GenBank/DDBJ databases">
        <title>The genome of the North American firefly Photinus pyralis.</title>
        <authorList>
            <consortium name="Photinus pyralis genome working group"/>
            <person name="Fallon T.R."/>
            <person name="Sander Lower S.E."/>
            <person name="Weng J.-K."/>
        </authorList>
    </citation>
    <scope>NUCLEOTIDE SEQUENCE</scope>
    <source>
        <strain evidence="2">TRF0915ILg1</strain>
        <tissue evidence="2">Whole body</tissue>
    </source>
</reference>
<evidence type="ECO:0000313" key="2">
    <source>
        <dbReference type="EMBL" id="KAF2891608.1"/>
    </source>
</evidence>
<name>A0A8K0CQ77_IGNLU</name>